<accession>A0AAV0NIR6</accession>
<evidence type="ECO:0000259" key="2">
    <source>
        <dbReference type="PROSITE" id="PS50181"/>
    </source>
</evidence>
<dbReference type="SUPFAM" id="SSF81383">
    <property type="entry name" value="F-box domain"/>
    <property type="match status" value="2"/>
</dbReference>
<organism evidence="3 4">
    <name type="scientific">Linum tenue</name>
    <dbReference type="NCBI Taxonomy" id="586396"/>
    <lineage>
        <taxon>Eukaryota</taxon>
        <taxon>Viridiplantae</taxon>
        <taxon>Streptophyta</taxon>
        <taxon>Embryophyta</taxon>
        <taxon>Tracheophyta</taxon>
        <taxon>Spermatophyta</taxon>
        <taxon>Magnoliopsida</taxon>
        <taxon>eudicotyledons</taxon>
        <taxon>Gunneridae</taxon>
        <taxon>Pentapetalae</taxon>
        <taxon>rosids</taxon>
        <taxon>fabids</taxon>
        <taxon>Malpighiales</taxon>
        <taxon>Linaceae</taxon>
        <taxon>Linum</taxon>
    </lineage>
</organism>
<dbReference type="SUPFAM" id="SSF52047">
    <property type="entry name" value="RNI-like"/>
    <property type="match status" value="1"/>
</dbReference>
<feature type="non-terminal residue" evidence="3">
    <location>
        <position position="1"/>
    </location>
</feature>
<protein>
    <recommendedName>
        <fullName evidence="2">F-box domain-containing protein</fullName>
    </recommendedName>
</protein>
<feature type="domain" description="F-box" evidence="2">
    <location>
        <begin position="47"/>
        <end position="95"/>
    </location>
</feature>
<sequence length="814" mass="91343">PVTSLIRAANIVQAPSVLLRQHRNPYSADGGRKQGSERMKRVCEASADRITNLPEDVLHRVLVFLPIKDAAKTSVLSTKWRHHWRSIPELVFDSRFAIKSGGFNTTEMRSKLMFYIFKALLLHDGPIAKFVLSFPGLSPRYGNEIDEVLLYLSHRGLQELKLSCAAFHDDKKYKLHSSLFSCLQLKLLKLRHCEFRQPSWFVGFSKLTVLFLSDFTLPSDFCENFLLKCPMLKNLRLTNCDGPSNLNIVAPCLERFCFTYRDLQKICFNCTPVLVSLRLCRNFEKIADMVALLASITELQEFRVDFQLPQHLTVGDSDVPIRLPTPLHRLKLLHTRNVDFSSLETAHFLVCLIIGSPNLRELTIKLDPSQQNQPATNNAATSIVSLLEAESRQGSGSCCLQQLREFRIEECLGTQVELNLVQFVLATAPILKRIYIPRLHKLSSEKHLAVGDSDFPSRLPTPLHRLEILHTRNLDFSILKAAHFFVCLITSSPNLRELTIKLHRSQSYQPADSAATTSIGGLLEAEYRQGSGNRFLQQLRVFEMEECLGTQVELDLVKFVLATGPVLERIHIPPSHKLTSEKLLLASRIFALRIQIHFLDLLHSLIMDSSAALYNHLKSADPFFLLAGPNVIESEEHIFTKAKHIKAISTSRASMATSTTTSTPPRRRLNTNPHAQILHGGATSSSASTPCSPLKKLNLMDPQQPLPQKQPLDGGCALVRDWAGLSPELFSVIMAHLSPADRLGIAQLVCSSWRKVCRDPYIWRSVNISHYSWERVTDVEALCAQAVDRSCGGLVSLSLECFGSDKLLADIASK</sequence>
<reference evidence="3" key="1">
    <citation type="submission" date="2022-08" db="EMBL/GenBank/DDBJ databases">
        <authorList>
            <person name="Gutierrez-Valencia J."/>
        </authorList>
    </citation>
    <scope>NUCLEOTIDE SEQUENCE</scope>
</reference>
<dbReference type="Pfam" id="PF24758">
    <property type="entry name" value="LRR_At5g56370"/>
    <property type="match status" value="1"/>
</dbReference>
<dbReference type="Pfam" id="PF00646">
    <property type="entry name" value="F-box"/>
    <property type="match status" value="1"/>
</dbReference>
<dbReference type="CDD" id="cd22160">
    <property type="entry name" value="F-box_AtFBL13-like"/>
    <property type="match status" value="1"/>
</dbReference>
<gene>
    <name evidence="3" type="ORF">LITE_LOCUS33488</name>
</gene>
<dbReference type="PANTHER" id="PTHR31639">
    <property type="entry name" value="F-BOX PROTEIN-LIKE"/>
    <property type="match status" value="1"/>
</dbReference>
<name>A0AAV0NIR6_9ROSI</name>
<dbReference type="Pfam" id="PF12937">
    <property type="entry name" value="F-box-like"/>
    <property type="match status" value="1"/>
</dbReference>
<dbReference type="InterPro" id="IPR032675">
    <property type="entry name" value="LRR_dom_sf"/>
</dbReference>
<dbReference type="EMBL" id="CAMGYJ010000008">
    <property type="protein sequence ID" value="CAI0458352.1"/>
    <property type="molecule type" value="Genomic_DNA"/>
</dbReference>
<evidence type="ECO:0000256" key="1">
    <source>
        <dbReference type="SAM" id="MobiDB-lite"/>
    </source>
</evidence>
<dbReference type="Gene3D" id="3.80.10.10">
    <property type="entry name" value="Ribonuclease Inhibitor"/>
    <property type="match status" value="1"/>
</dbReference>
<dbReference type="InterPro" id="IPR001810">
    <property type="entry name" value="F-box_dom"/>
</dbReference>
<feature type="compositionally biased region" description="Low complexity" evidence="1">
    <location>
        <begin position="653"/>
        <end position="664"/>
    </location>
</feature>
<dbReference type="SMART" id="SM00256">
    <property type="entry name" value="FBOX"/>
    <property type="match status" value="2"/>
</dbReference>
<dbReference type="InterPro" id="IPR055411">
    <property type="entry name" value="LRR_FXL15/At3g58940/PEG3-like"/>
</dbReference>
<evidence type="ECO:0000313" key="4">
    <source>
        <dbReference type="Proteomes" id="UP001154282"/>
    </source>
</evidence>
<dbReference type="Proteomes" id="UP001154282">
    <property type="component" value="Unassembled WGS sequence"/>
</dbReference>
<dbReference type="AlphaFoldDB" id="A0AAV0NIR6"/>
<keyword evidence="4" id="KW-1185">Reference proteome</keyword>
<evidence type="ECO:0000313" key="3">
    <source>
        <dbReference type="EMBL" id="CAI0458352.1"/>
    </source>
</evidence>
<comment type="caution">
    <text evidence="3">The sequence shown here is derived from an EMBL/GenBank/DDBJ whole genome shotgun (WGS) entry which is preliminary data.</text>
</comment>
<dbReference type="InterPro" id="IPR053781">
    <property type="entry name" value="F-box_AtFBL13-like"/>
</dbReference>
<dbReference type="PANTHER" id="PTHR31639:SF312">
    <property type="entry name" value="CYCLIN-LIKE F-BOX"/>
    <property type="match status" value="1"/>
</dbReference>
<dbReference type="PROSITE" id="PS50181">
    <property type="entry name" value="FBOX"/>
    <property type="match status" value="1"/>
</dbReference>
<proteinExistence type="predicted"/>
<dbReference type="Gene3D" id="1.20.1280.50">
    <property type="match status" value="1"/>
</dbReference>
<dbReference type="InterPro" id="IPR036047">
    <property type="entry name" value="F-box-like_dom_sf"/>
</dbReference>
<feature type="region of interest" description="Disordered" evidence="1">
    <location>
        <begin position="653"/>
        <end position="672"/>
    </location>
</feature>